<evidence type="ECO:0000256" key="5">
    <source>
        <dbReference type="ARBA" id="ARBA00022989"/>
    </source>
</evidence>
<dbReference type="Gene3D" id="3.40.50.300">
    <property type="entry name" value="P-loop containing nucleotide triphosphate hydrolases"/>
    <property type="match status" value="1"/>
</dbReference>
<dbReference type="PROSITE" id="PS50929">
    <property type="entry name" value="ABC_TM1F"/>
    <property type="match status" value="1"/>
</dbReference>
<dbReference type="Pfam" id="PF00005">
    <property type="entry name" value="ABC_tran"/>
    <property type="match status" value="1"/>
</dbReference>
<organism evidence="11 12">
    <name type="scientific">Curtobacterium caseinilyticum</name>
    <dbReference type="NCBI Taxonomy" id="3055137"/>
    <lineage>
        <taxon>Bacteria</taxon>
        <taxon>Bacillati</taxon>
        <taxon>Actinomycetota</taxon>
        <taxon>Actinomycetes</taxon>
        <taxon>Micrococcales</taxon>
        <taxon>Microbacteriaceae</taxon>
        <taxon>Curtobacterium</taxon>
    </lineage>
</organism>
<dbReference type="InterPro" id="IPR011527">
    <property type="entry name" value="ABC1_TM_dom"/>
</dbReference>
<dbReference type="PANTHER" id="PTHR24221:SF654">
    <property type="entry name" value="ATP-BINDING CASSETTE SUB-FAMILY B MEMBER 6"/>
    <property type="match status" value="1"/>
</dbReference>
<dbReference type="CDD" id="cd18546">
    <property type="entry name" value="ABC_6TM_Rv0194_D2_like"/>
    <property type="match status" value="1"/>
</dbReference>
<dbReference type="PANTHER" id="PTHR24221">
    <property type="entry name" value="ATP-BINDING CASSETTE SUB-FAMILY B"/>
    <property type="match status" value="1"/>
</dbReference>
<dbReference type="InterPro" id="IPR003439">
    <property type="entry name" value="ABC_transporter-like_ATP-bd"/>
</dbReference>
<dbReference type="InterPro" id="IPR039421">
    <property type="entry name" value="Type_1_exporter"/>
</dbReference>
<accession>A0ABT7TQD8</accession>
<reference evidence="11 12" key="1">
    <citation type="submission" date="2023-06" db="EMBL/GenBank/DDBJ databases">
        <authorList>
            <person name="Feng G."/>
            <person name="Li J."/>
            <person name="Zhu H."/>
        </authorList>
    </citation>
    <scope>NUCLEOTIDE SEQUENCE [LARGE SCALE GENOMIC DNA]</scope>
    <source>
        <strain evidence="11 12">RHCKG28</strain>
    </source>
</reference>
<dbReference type="InterPro" id="IPR003593">
    <property type="entry name" value="AAA+_ATPase"/>
</dbReference>
<feature type="transmembrane region" description="Helical" evidence="8">
    <location>
        <begin position="225"/>
        <end position="241"/>
    </location>
</feature>
<evidence type="ECO:0000259" key="10">
    <source>
        <dbReference type="PROSITE" id="PS50929"/>
    </source>
</evidence>
<feature type="transmembrane region" description="Helical" evidence="8">
    <location>
        <begin position="202"/>
        <end position="219"/>
    </location>
</feature>
<keyword evidence="5 8" id="KW-1133">Transmembrane helix</keyword>
<dbReference type="GO" id="GO:0005524">
    <property type="term" value="F:ATP binding"/>
    <property type="evidence" value="ECO:0007669"/>
    <property type="project" value="UniProtKB-KW"/>
</dbReference>
<dbReference type="PROSITE" id="PS50893">
    <property type="entry name" value="ABC_TRANSPORTER_2"/>
    <property type="match status" value="1"/>
</dbReference>
<protein>
    <submittedName>
        <fullName evidence="11">ABC transporter ATP-binding protein</fullName>
    </submittedName>
</protein>
<dbReference type="Pfam" id="PF00664">
    <property type="entry name" value="ABC_membrane"/>
    <property type="match status" value="1"/>
</dbReference>
<dbReference type="SUPFAM" id="SSF90123">
    <property type="entry name" value="ABC transporter transmembrane region"/>
    <property type="match status" value="1"/>
</dbReference>
<evidence type="ECO:0000256" key="3">
    <source>
        <dbReference type="ARBA" id="ARBA00022741"/>
    </source>
</evidence>
<evidence type="ECO:0000256" key="7">
    <source>
        <dbReference type="SAM" id="MobiDB-lite"/>
    </source>
</evidence>
<dbReference type="PROSITE" id="PS00211">
    <property type="entry name" value="ABC_TRANSPORTER_1"/>
    <property type="match status" value="1"/>
</dbReference>
<comment type="subcellular location">
    <subcellularLocation>
        <location evidence="1">Cell membrane</location>
        <topology evidence="1">Multi-pass membrane protein</topology>
    </subcellularLocation>
</comment>
<evidence type="ECO:0000259" key="9">
    <source>
        <dbReference type="PROSITE" id="PS50893"/>
    </source>
</evidence>
<keyword evidence="2 8" id="KW-0812">Transmembrane</keyword>
<dbReference type="EMBL" id="JAUCMN010000005">
    <property type="protein sequence ID" value="MDM7891818.1"/>
    <property type="molecule type" value="Genomic_DNA"/>
</dbReference>
<dbReference type="Proteomes" id="UP001236404">
    <property type="component" value="Unassembled WGS sequence"/>
</dbReference>
<dbReference type="InterPro" id="IPR017871">
    <property type="entry name" value="ABC_transporter-like_CS"/>
</dbReference>
<keyword evidence="4 11" id="KW-0067">ATP-binding</keyword>
<dbReference type="InterPro" id="IPR036640">
    <property type="entry name" value="ABC1_TM_sf"/>
</dbReference>
<feature type="domain" description="ABC transmembrane type-1" evidence="10">
    <location>
        <begin position="80"/>
        <end position="366"/>
    </location>
</feature>
<evidence type="ECO:0000256" key="8">
    <source>
        <dbReference type="SAM" id="Phobius"/>
    </source>
</evidence>
<evidence type="ECO:0000256" key="6">
    <source>
        <dbReference type="ARBA" id="ARBA00023136"/>
    </source>
</evidence>
<dbReference type="SUPFAM" id="SSF52540">
    <property type="entry name" value="P-loop containing nucleoside triphosphate hydrolases"/>
    <property type="match status" value="1"/>
</dbReference>
<name>A0ABT7TQD8_9MICO</name>
<evidence type="ECO:0000313" key="11">
    <source>
        <dbReference type="EMBL" id="MDM7891818.1"/>
    </source>
</evidence>
<sequence length="640" mass="69041">MSQQEQVPPVDTAAGPGGTDPVLDEAAAARAAGPVTAAVTTLGVRGEEREDFSKAESKRLRRRSLALLGSLAAPLKARLVLLGVVVVVSTAGTVAGPALIAWGIDNALPAVMDEDDWVPAFGVVATYIVVAVLGAVLTAWYTVLAARISQAILFDLRKRVFLHTQRLSLEFHETYTSGRIISRQTSDLDSIRELLDSGLNQLIQGVLYMVFTGIALVLLDPTSGLVLAVSLVPLWFLIRWFQTNSQTLFRATRVTSARVIVHFVETMTGIRAVQAFRKESRNRDEYGRYVEDYRVANTKVFNLFGTFDPVLVLIGNATLAAVVIVGGFRIVGGSLEVGALLAVALYAKRFFDPAQELAMFYNGYQSASAAMEKISGVLEERPSVPDPAKPVRLPEATGAVDFDDVEFAYNADKVVLPEFDLHVPAGQTIALVGSTGAGKSTLAKLMARFYDPTKGSVRLDGIDLREIDPKDMRRAIVMVTQEAYLFSGSVADNIALGKPGATRDEIVRAAEAVGAHAFIEALPDGYDTDVNKRGGRVSAGQRQLLSFARAFIADPKVLILDEATASLDIPSERLVQEGLETLLADRTAVIIAHRLSTVAIAHRVLVMEYGRIVEDGTPDDLIAGTGRFAQLHAAWRDSLV</sequence>
<keyword evidence="12" id="KW-1185">Reference proteome</keyword>
<dbReference type="RefSeq" id="WP_289473566.1">
    <property type="nucleotide sequence ID" value="NZ_JAUCMN010000005.1"/>
</dbReference>
<dbReference type="Gene3D" id="1.20.1560.10">
    <property type="entry name" value="ABC transporter type 1, transmembrane domain"/>
    <property type="match status" value="1"/>
</dbReference>
<feature type="domain" description="ABC transporter" evidence="9">
    <location>
        <begin position="400"/>
        <end position="634"/>
    </location>
</feature>
<dbReference type="InterPro" id="IPR027417">
    <property type="entry name" value="P-loop_NTPase"/>
</dbReference>
<proteinExistence type="predicted"/>
<gene>
    <name evidence="11" type="ORF">QUG93_08985</name>
</gene>
<evidence type="ECO:0000313" key="12">
    <source>
        <dbReference type="Proteomes" id="UP001236404"/>
    </source>
</evidence>
<feature type="transmembrane region" description="Helical" evidence="8">
    <location>
        <begin position="79"/>
        <end position="104"/>
    </location>
</feature>
<evidence type="ECO:0000256" key="1">
    <source>
        <dbReference type="ARBA" id="ARBA00004651"/>
    </source>
</evidence>
<keyword evidence="6 8" id="KW-0472">Membrane</keyword>
<dbReference type="SMART" id="SM00382">
    <property type="entry name" value="AAA"/>
    <property type="match status" value="1"/>
</dbReference>
<evidence type="ECO:0000256" key="4">
    <source>
        <dbReference type="ARBA" id="ARBA00022840"/>
    </source>
</evidence>
<keyword evidence="3" id="KW-0547">Nucleotide-binding</keyword>
<feature type="transmembrane region" description="Helical" evidence="8">
    <location>
        <begin position="124"/>
        <end position="149"/>
    </location>
</feature>
<evidence type="ECO:0000256" key="2">
    <source>
        <dbReference type="ARBA" id="ARBA00022692"/>
    </source>
</evidence>
<feature type="transmembrane region" description="Helical" evidence="8">
    <location>
        <begin position="300"/>
        <end position="324"/>
    </location>
</feature>
<comment type="caution">
    <text evidence="11">The sequence shown here is derived from an EMBL/GenBank/DDBJ whole genome shotgun (WGS) entry which is preliminary data.</text>
</comment>
<feature type="region of interest" description="Disordered" evidence="7">
    <location>
        <begin position="1"/>
        <end position="22"/>
    </location>
</feature>